<dbReference type="Gene3D" id="3.80.20.20">
    <property type="entry name" value="Receptor L-domain"/>
    <property type="match status" value="2"/>
</dbReference>
<feature type="chain" id="PRO_5017781082" evidence="6">
    <location>
        <begin position="19"/>
        <end position="776"/>
    </location>
</feature>
<comment type="subcellular location">
    <subcellularLocation>
        <location evidence="1">Secreted</location>
        <location evidence="1">Cell wall</location>
    </subcellularLocation>
</comment>
<keyword evidence="5" id="KW-0325">Glycoprotein</keyword>
<sequence length="776" mass="85814">MKLYTLLLIFFLSISIYAQCPSGNITISSQAEFDKFARNYSNCKTIDGNFTITGTVTSLAPLQNIEEIKGNLTIRNTNIVDFTINLAISKIDGNLRILENSSLKDLNSFNELVEVNDIYIEDIKGYLKGFDKLEKVNTIDLKRLGMSLDAFQNLKFIEKNLQMDKAGLVLSIFPAFNKVVYIKGSLIMEDYAHGVGLFSELKYVGNNLYIRRTGINEIEGFNKLESIGSLGGGNFEISESMELTVFTGFNNLERVYGHMIIKDNPELPSISGFRNLHKIDKTLSIQNNNALPALTGLERLTSVSGNLGVIGLTVSNNESLIDCSAICNLLANGGVYDEVRIVNNPSKCSSRQEIEEQCLPDFDNDGIPDDIDLDDDNDGIPDIIEDKGIPGRDTDHDGYPDKRDLDSDNDGCFDVIEAGFNDPDHNGTLGSLPDTVDENGLIINESSGYEEPLDADNNGIADFQEAFLLHPGDDASLHLCQNGSIVDLFTYLGANAQAGGIWSPKLSSNSSIFDPSLDPEGLYSYTVNNYCVSKTAIIEVTFTDQPDPGLGSSIAVCKYEKPFDLIDYLGGTPDSNGYWEPALPGGKFDPQLNKPGKYIYNVSNANCEVLSAAIEITLLTRNEAVNYQLAKKANNNGSYDINIETEYESDYIFTLDNHINNTTGNFYRVAPGTHKIDITEVNGCSYISEQIHLIGFPNYFTPNNDGANDTWKPVGIGDKEVEVSIFDRYGNLIAILNKEEEWDGTFNGKPLPEDDYWFHAIIDLELEEKGHFSLIR</sequence>
<evidence type="ECO:0000256" key="4">
    <source>
        <dbReference type="ARBA" id="ARBA00022729"/>
    </source>
</evidence>
<dbReference type="Proteomes" id="UP000264330">
    <property type="component" value="Unassembled WGS sequence"/>
</dbReference>
<reference evidence="8 9" key="1">
    <citation type="journal article" date="2018" name="Nat. Biotechnol.">
        <title>A standardized bacterial taxonomy based on genome phylogeny substantially revises the tree of life.</title>
        <authorList>
            <person name="Parks D.H."/>
            <person name="Chuvochina M."/>
            <person name="Waite D.W."/>
            <person name="Rinke C."/>
            <person name="Skarshewski A."/>
            <person name="Chaumeil P.A."/>
            <person name="Hugenholtz P."/>
        </authorList>
    </citation>
    <scope>NUCLEOTIDE SEQUENCE [LARGE SCALE GENOMIC DNA]</scope>
    <source>
        <strain evidence="8">UBA9359</strain>
    </source>
</reference>
<evidence type="ECO:0000256" key="2">
    <source>
        <dbReference type="ARBA" id="ARBA00022512"/>
    </source>
</evidence>
<dbReference type="PANTHER" id="PTHR31018">
    <property type="entry name" value="SPORULATION-SPECIFIC PROTEIN-RELATED"/>
    <property type="match status" value="1"/>
</dbReference>
<accession>A0A3D5J0P9</accession>
<dbReference type="Pfam" id="PF01030">
    <property type="entry name" value="Recep_L_domain"/>
    <property type="match status" value="1"/>
</dbReference>
<dbReference type="InterPro" id="IPR026341">
    <property type="entry name" value="T9SS_type_B"/>
</dbReference>
<keyword evidence="4 6" id="KW-0732">Signal</keyword>
<keyword evidence="2" id="KW-0134">Cell wall</keyword>
<dbReference type="EMBL" id="DPMF01000176">
    <property type="protein sequence ID" value="HCV80880.1"/>
    <property type="molecule type" value="Genomic_DNA"/>
</dbReference>
<dbReference type="SUPFAM" id="SSF52058">
    <property type="entry name" value="L domain-like"/>
    <property type="match status" value="2"/>
</dbReference>
<protein>
    <submittedName>
        <fullName evidence="8">T9SS C-terminal target domain-containing protein</fullName>
    </submittedName>
</protein>
<dbReference type="GO" id="GO:0030313">
    <property type="term" value="C:cell envelope"/>
    <property type="evidence" value="ECO:0007669"/>
    <property type="project" value="UniProtKB-SubCell"/>
</dbReference>
<dbReference type="InterPro" id="IPR000494">
    <property type="entry name" value="Rcpt_L-dom"/>
</dbReference>
<dbReference type="InterPro" id="IPR036941">
    <property type="entry name" value="Rcpt_L-dom_sf"/>
</dbReference>
<organism evidence="8 9">
    <name type="scientific">Zunongwangia profunda</name>
    <dbReference type="NCBI Taxonomy" id="398743"/>
    <lineage>
        <taxon>Bacteria</taxon>
        <taxon>Pseudomonadati</taxon>
        <taxon>Bacteroidota</taxon>
        <taxon>Flavobacteriia</taxon>
        <taxon>Flavobacteriales</taxon>
        <taxon>Flavobacteriaceae</taxon>
        <taxon>Zunongwangia</taxon>
    </lineage>
</organism>
<dbReference type="RefSeq" id="WP_013072064.1">
    <property type="nucleotide sequence ID" value="NZ_CAJXAW010000073.1"/>
</dbReference>
<dbReference type="PANTHER" id="PTHR31018:SF3">
    <property type="entry name" value="RECEPTOR PROTEIN-TYROSINE KINASE"/>
    <property type="match status" value="1"/>
</dbReference>
<comment type="caution">
    <text evidence="8">The sequence shown here is derived from an EMBL/GenBank/DDBJ whole genome shotgun (WGS) entry which is preliminary data.</text>
</comment>
<evidence type="ECO:0000313" key="8">
    <source>
        <dbReference type="EMBL" id="HCV80880.1"/>
    </source>
</evidence>
<dbReference type="NCBIfam" id="TIGR04131">
    <property type="entry name" value="Bac_Flav_CTERM"/>
    <property type="match status" value="1"/>
</dbReference>
<name>A0A3D5J0P9_9FLAO</name>
<feature type="domain" description="Receptor L-domain" evidence="7">
    <location>
        <begin position="254"/>
        <end position="357"/>
    </location>
</feature>
<gene>
    <name evidence="8" type="ORF">DGQ38_07520</name>
</gene>
<dbReference type="AlphaFoldDB" id="A0A3D5J0P9"/>
<dbReference type="Pfam" id="PF13585">
    <property type="entry name" value="CHU_C"/>
    <property type="match status" value="1"/>
</dbReference>
<dbReference type="InterPro" id="IPR051648">
    <property type="entry name" value="CWI-Assembly_Regulator"/>
</dbReference>
<evidence type="ECO:0000256" key="1">
    <source>
        <dbReference type="ARBA" id="ARBA00004191"/>
    </source>
</evidence>
<evidence type="ECO:0000256" key="5">
    <source>
        <dbReference type="ARBA" id="ARBA00023180"/>
    </source>
</evidence>
<feature type="signal peptide" evidence="6">
    <location>
        <begin position="1"/>
        <end position="18"/>
    </location>
</feature>
<proteinExistence type="predicted"/>
<keyword evidence="3" id="KW-0964">Secreted</keyword>
<evidence type="ECO:0000313" key="9">
    <source>
        <dbReference type="Proteomes" id="UP000264330"/>
    </source>
</evidence>
<evidence type="ECO:0000256" key="6">
    <source>
        <dbReference type="SAM" id="SignalP"/>
    </source>
</evidence>
<evidence type="ECO:0000259" key="7">
    <source>
        <dbReference type="Pfam" id="PF01030"/>
    </source>
</evidence>
<evidence type="ECO:0000256" key="3">
    <source>
        <dbReference type="ARBA" id="ARBA00022525"/>
    </source>
</evidence>